<feature type="domain" description="ABC transporter" evidence="3">
    <location>
        <begin position="34"/>
        <end position="74"/>
    </location>
</feature>
<organism evidence="4 5">
    <name type="scientific">Mycobacterium pseudoshottsii</name>
    <dbReference type="NCBI Taxonomy" id="265949"/>
    <lineage>
        <taxon>Bacteria</taxon>
        <taxon>Bacillati</taxon>
        <taxon>Actinomycetota</taxon>
        <taxon>Actinomycetes</taxon>
        <taxon>Mycobacteriales</taxon>
        <taxon>Mycobacteriaceae</taxon>
        <taxon>Mycobacterium</taxon>
        <taxon>Mycobacterium ulcerans group</taxon>
    </lineage>
</organism>
<proteinExistence type="inferred from homology"/>
<name>A0A9N7QNF6_9MYCO</name>
<keyword evidence="5" id="KW-1185">Reference proteome</keyword>
<evidence type="ECO:0000313" key="4">
    <source>
        <dbReference type="EMBL" id="BDN81805.1"/>
    </source>
</evidence>
<dbReference type="Gene3D" id="3.40.50.300">
    <property type="entry name" value="P-loop containing nucleotide triphosphate hydrolases"/>
    <property type="match status" value="1"/>
</dbReference>
<dbReference type="GO" id="GO:0016887">
    <property type="term" value="F:ATP hydrolysis activity"/>
    <property type="evidence" value="ECO:0007669"/>
    <property type="project" value="InterPro"/>
</dbReference>
<protein>
    <recommendedName>
        <fullName evidence="3">ABC transporter domain-containing protein</fullName>
    </recommendedName>
</protein>
<dbReference type="Pfam" id="PF00005">
    <property type="entry name" value="ABC_tran"/>
    <property type="match status" value="1"/>
</dbReference>
<accession>A0A9N7QNF6</accession>
<dbReference type="PANTHER" id="PTHR43335:SF4">
    <property type="entry name" value="ABC TRANSPORTER, ATP-BINDING PROTEIN"/>
    <property type="match status" value="1"/>
</dbReference>
<dbReference type="InterPro" id="IPR003439">
    <property type="entry name" value="ABC_transporter-like_ATP-bd"/>
</dbReference>
<dbReference type="AlphaFoldDB" id="A0A9N7QNF6"/>
<evidence type="ECO:0000259" key="3">
    <source>
        <dbReference type="Pfam" id="PF00005"/>
    </source>
</evidence>
<comment type="similarity">
    <text evidence="1">Belongs to the ABC transporter superfamily.</text>
</comment>
<gene>
    <name evidence="4" type="ORF">NJB1907Z4_C20200</name>
</gene>
<keyword evidence="2" id="KW-0813">Transport</keyword>
<evidence type="ECO:0000256" key="2">
    <source>
        <dbReference type="ARBA" id="ARBA00022448"/>
    </source>
</evidence>
<evidence type="ECO:0000313" key="5">
    <source>
        <dbReference type="Proteomes" id="UP001058626"/>
    </source>
</evidence>
<dbReference type="PANTHER" id="PTHR43335">
    <property type="entry name" value="ABC TRANSPORTER, ATP-BINDING PROTEIN"/>
    <property type="match status" value="1"/>
</dbReference>
<evidence type="ECO:0000256" key="1">
    <source>
        <dbReference type="ARBA" id="ARBA00005417"/>
    </source>
</evidence>
<dbReference type="SUPFAM" id="SSF52540">
    <property type="entry name" value="P-loop containing nucleoside triphosphate hydrolases"/>
    <property type="match status" value="1"/>
</dbReference>
<dbReference type="InterPro" id="IPR027417">
    <property type="entry name" value="P-loop_NTPase"/>
</dbReference>
<dbReference type="GO" id="GO:0005524">
    <property type="term" value="F:ATP binding"/>
    <property type="evidence" value="ECO:0007669"/>
    <property type="project" value="InterPro"/>
</dbReference>
<dbReference type="EMBL" id="AP026367">
    <property type="protein sequence ID" value="BDN81805.1"/>
    <property type="molecule type" value="Genomic_DNA"/>
</dbReference>
<dbReference type="Proteomes" id="UP001058626">
    <property type="component" value="Chromosome"/>
</dbReference>
<sequence length="76" mass="7827">MRDPEPAVSGAVGEVIRVRGLTFAYPKASTPAVRGMDFSVGRGEIFGFLGPSGAGKSTTQRILIGLLRGHGGEVAV</sequence>
<reference evidence="4" key="1">
    <citation type="submission" date="2022-06" db="EMBL/GenBank/DDBJ databases">
        <title>Complete genome sequence of Mycobacterium pseudoshottsii NJB1907-Z4.</title>
        <authorList>
            <person name="Komine T."/>
            <person name="Fukano H."/>
            <person name="Wada S."/>
        </authorList>
    </citation>
    <scope>NUCLEOTIDE SEQUENCE</scope>
    <source>
        <strain evidence="4">NJB1907-Z4</strain>
    </source>
</reference>